<evidence type="ECO:0000313" key="6">
    <source>
        <dbReference type="Proteomes" id="UP000027822"/>
    </source>
</evidence>
<dbReference type="EMBL" id="JOTN01000012">
    <property type="protein sequence ID" value="KEK18617.1"/>
    <property type="molecule type" value="Genomic_DNA"/>
</dbReference>
<dbReference type="OrthoDB" id="9810250at2"/>
<keyword evidence="6" id="KW-1185">Reference proteome</keyword>
<dbReference type="InterPro" id="IPR039532">
    <property type="entry name" value="TetR_C_Firmicutes"/>
</dbReference>
<name>A0A073JWM8_9BACI</name>
<dbReference type="Proteomes" id="UP000027822">
    <property type="component" value="Unassembled WGS sequence"/>
</dbReference>
<dbReference type="PROSITE" id="PS50977">
    <property type="entry name" value="HTH_TETR_2"/>
    <property type="match status" value="1"/>
</dbReference>
<proteinExistence type="predicted"/>
<evidence type="ECO:0000259" key="4">
    <source>
        <dbReference type="PROSITE" id="PS50977"/>
    </source>
</evidence>
<keyword evidence="5" id="KW-0378">Hydrolase</keyword>
<comment type="caution">
    <text evidence="5">The sequence shown here is derived from an EMBL/GenBank/DDBJ whole genome shotgun (WGS) entry which is preliminary data.</text>
</comment>
<keyword evidence="2 3" id="KW-0238">DNA-binding</keyword>
<dbReference type="Pfam" id="PF14278">
    <property type="entry name" value="TetR_C_8"/>
    <property type="match status" value="1"/>
</dbReference>
<evidence type="ECO:0000256" key="3">
    <source>
        <dbReference type="PROSITE-ProRule" id="PRU00335"/>
    </source>
</evidence>
<dbReference type="RefSeq" id="WP_034640143.1">
    <property type="nucleotide sequence ID" value="NZ_JOTN01000012.1"/>
</dbReference>
<evidence type="ECO:0000256" key="2">
    <source>
        <dbReference type="ARBA" id="ARBA00023125"/>
    </source>
</evidence>
<keyword evidence="1" id="KW-0678">Repressor</keyword>
<dbReference type="eggNOG" id="COG1309">
    <property type="taxonomic scope" value="Bacteria"/>
</dbReference>
<dbReference type="Pfam" id="PF00440">
    <property type="entry name" value="TetR_N"/>
    <property type="match status" value="1"/>
</dbReference>
<gene>
    <name evidence="5" type="ORF">BAMA_03660</name>
</gene>
<dbReference type="InterPro" id="IPR050624">
    <property type="entry name" value="HTH-type_Tx_Regulator"/>
</dbReference>
<dbReference type="GO" id="GO:0003677">
    <property type="term" value="F:DNA binding"/>
    <property type="evidence" value="ECO:0007669"/>
    <property type="project" value="UniProtKB-UniRule"/>
</dbReference>
<evidence type="ECO:0000256" key="1">
    <source>
        <dbReference type="ARBA" id="ARBA00022491"/>
    </source>
</evidence>
<dbReference type="InterPro" id="IPR009057">
    <property type="entry name" value="Homeodomain-like_sf"/>
</dbReference>
<dbReference type="PANTHER" id="PTHR43479:SF7">
    <property type="entry name" value="TETR-FAMILY TRANSCRIPTIONAL REGULATOR"/>
    <property type="match status" value="1"/>
</dbReference>
<dbReference type="PANTHER" id="PTHR43479">
    <property type="entry name" value="ACREF/ENVCD OPERON REPRESSOR-RELATED"/>
    <property type="match status" value="1"/>
</dbReference>
<dbReference type="Gene3D" id="1.10.357.10">
    <property type="entry name" value="Tetracycline Repressor, domain 2"/>
    <property type="match status" value="1"/>
</dbReference>
<feature type="DNA-binding region" description="H-T-H motif" evidence="3">
    <location>
        <begin position="33"/>
        <end position="52"/>
    </location>
</feature>
<evidence type="ECO:0000313" key="5">
    <source>
        <dbReference type="EMBL" id="KEK18617.1"/>
    </source>
</evidence>
<feature type="domain" description="HTH tetR-type" evidence="4">
    <location>
        <begin position="10"/>
        <end position="70"/>
    </location>
</feature>
<reference evidence="5 6" key="1">
    <citation type="submission" date="2014-06" db="EMBL/GenBank/DDBJ databases">
        <title>Draft genome sequence of Bacillus manliponensis JCM 15802 (MCCC 1A00708).</title>
        <authorList>
            <person name="Lai Q."/>
            <person name="Liu Y."/>
            <person name="Shao Z."/>
        </authorList>
    </citation>
    <scope>NUCLEOTIDE SEQUENCE [LARGE SCALE GENOMIC DNA]</scope>
    <source>
        <strain evidence="5 6">JCM 15802</strain>
    </source>
</reference>
<dbReference type="InterPro" id="IPR001647">
    <property type="entry name" value="HTH_TetR"/>
</dbReference>
<dbReference type="GO" id="GO:0016787">
    <property type="term" value="F:hydrolase activity"/>
    <property type="evidence" value="ECO:0007669"/>
    <property type="project" value="UniProtKB-KW"/>
</dbReference>
<sequence>MTTKTDLRIVRTRKLIKEAFLDLIQTKGYESITIQNIADSALINRATFYLHYKDKQDLLDTLLNEIFNELADAIKPCSYVQNKMIKISNFQILIETIFNKIAVNKKFFKVMLIENGVNGFHTKMQDVIKEKFNEEFLTHGLDEEILSIQPELLTTFISSALIGTVCWWLKGNLQYSPSQLARQTVKLYSSGPLKTAGFQMID</sequence>
<dbReference type="AlphaFoldDB" id="A0A073JWM8"/>
<dbReference type="SUPFAM" id="SSF46689">
    <property type="entry name" value="Homeodomain-like"/>
    <property type="match status" value="1"/>
</dbReference>
<protein>
    <submittedName>
        <fullName evidence="5">Alpha/beta hydrolase</fullName>
    </submittedName>
</protein>
<organism evidence="5 6">
    <name type="scientific">Bacillus manliponensis</name>
    <dbReference type="NCBI Taxonomy" id="574376"/>
    <lineage>
        <taxon>Bacteria</taxon>
        <taxon>Bacillati</taxon>
        <taxon>Bacillota</taxon>
        <taxon>Bacilli</taxon>
        <taxon>Bacillales</taxon>
        <taxon>Bacillaceae</taxon>
        <taxon>Bacillus</taxon>
        <taxon>Bacillus cereus group</taxon>
    </lineage>
</organism>
<dbReference type="PRINTS" id="PR00455">
    <property type="entry name" value="HTHTETR"/>
</dbReference>
<accession>A0A073JWM8</accession>